<name>A0ABS1IUW2_9GAMM</name>
<dbReference type="InterPro" id="IPR039555">
    <property type="entry name" value="TraF/TrbB"/>
</dbReference>
<organism evidence="3 4">
    <name type="scientific">Limnobaculum allomyrinae</name>
    <dbReference type="NCBI Taxonomy" id="2791986"/>
    <lineage>
        <taxon>Bacteria</taxon>
        <taxon>Pseudomonadati</taxon>
        <taxon>Pseudomonadota</taxon>
        <taxon>Gammaproteobacteria</taxon>
        <taxon>Enterobacterales</taxon>
        <taxon>Budviciaceae</taxon>
        <taxon>Limnobaculum</taxon>
    </lineage>
</organism>
<evidence type="ECO:0000256" key="2">
    <source>
        <dbReference type="SAM" id="SignalP"/>
    </source>
</evidence>
<keyword evidence="4" id="KW-1185">Reference proteome</keyword>
<dbReference type="Pfam" id="PF13728">
    <property type="entry name" value="TraF"/>
    <property type="match status" value="1"/>
</dbReference>
<dbReference type="EMBL" id="JADRCR010000012">
    <property type="protein sequence ID" value="MBK5145539.1"/>
    <property type="molecule type" value="Genomic_DNA"/>
</dbReference>
<dbReference type="RefSeq" id="WP_218468420.1">
    <property type="nucleotide sequence ID" value="NZ_JADRCR010000012.1"/>
</dbReference>
<feature type="chain" id="PRO_5046896430" evidence="2">
    <location>
        <begin position="23"/>
        <end position="259"/>
    </location>
</feature>
<protein>
    <submittedName>
        <fullName evidence="3">Type-F conjugative transfer system pilin assembly protein TraF</fullName>
    </submittedName>
</protein>
<dbReference type="NCBIfam" id="TIGR02739">
    <property type="entry name" value="TraF"/>
    <property type="match status" value="1"/>
</dbReference>
<evidence type="ECO:0000313" key="4">
    <source>
        <dbReference type="Proteomes" id="UP001296921"/>
    </source>
</evidence>
<reference evidence="3 4" key="1">
    <citation type="submission" date="2020-11" db="EMBL/GenBank/DDBJ databases">
        <title>Insectihabitans protaetiae gen. nov. sp. nov. and Insectihabitans allomyrinae sp. nov., isolated from larvae of Protaetia brevitarsis seulensis and Allomyrina dichotoma, respectively.</title>
        <authorList>
            <person name="Lee S.D."/>
            <person name="Byeon Y.-S."/>
            <person name="Kim S.-M."/>
            <person name="Yang H.L."/>
            <person name="Kim I.S."/>
        </authorList>
    </citation>
    <scope>NUCLEOTIDE SEQUENCE [LARGE SCALE GENOMIC DNA]</scope>
    <source>
        <strain evidence="3 4">BWR-B9</strain>
    </source>
</reference>
<dbReference type="Proteomes" id="UP001296921">
    <property type="component" value="Unassembled WGS sequence"/>
</dbReference>
<dbReference type="InterPro" id="IPR014110">
    <property type="entry name" value="TraF"/>
</dbReference>
<feature type="region of interest" description="Disordered" evidence="1">
    <location>
        <begin position="42"/>
        <end position="63"/>
    </location>
</feature>
<evidence type="ECO:0000256" key="1">
    <source>
        <dbReference type="SAM" id="MobiDB-lite"/>
    </source>
</evidence>
<keyword evidence="2" id="KW-0732">Signal</keyword>
<gene>
    <name evidence="3" type="primary">traF</name>
    <name evidence="3" type="ORF">I2494_17815</name>
</gene>
<comment type="caution">
    <text evidence="3">The sequence shown here is derived from an EMBL/GenBank/DDBJ whole genome shotgun (WGS) entry which is preliminary data.</text>
</comment>
<accession>A0ABS1IUW2</accession>
<feature type="signal peptide" evidence="2">
    <location>
        <begin position="1"/>
        <end position="22"/>
    </location>
</feature>
<evidence type="ECO:0000313" key="3">
    <source>
        <dbReference type="EMBL" id="MBK5145539.1"/>
    </source>
</evidence>
<sequence>MILRHSLSMLVTLSLISSSSYASEGNASPDLSYHPQGWQWYTEPPKPLDEEETPLAPSVPMTPSQEKDAIQKETQAALDTAILYPSPENIRRYRLLQDFWTNKAGAFTKGWEKTNLLYPELDYNLQYSHYNGTAGTQQATDRALENAAISELADQYGVFFFYRGNEPIDKLMGSVIKSFCDEHKIAVMPVTMDGVIHPAFPRSRKNQGQAEHMKIMHFPALYLFDTKTENYRPLSYGFKSQDDLARSFYNVATDFKPNF</sequence>
<proteinExistence type="predicted"/>